<dbReference type="Proteomes" id="UP001165122">
    <property type="component" value="Unassembled WGS sequence"/>
</dbReference>
<comment type="caution">
    <text evidence="1">The sequence shown here is derived from an EMBL/GenBank/DDBJ whole genome shotgun (WGS) entry which is preliminary data.</text>
</comment>
<sequence length="302" mass="34337">MPSYRYSLAFTGHAAAAKALTHTPSYTKPTFDLLSSIFKLIVREEVYSYWVQKGDCAPFFLTTYCENHNTSMCDLNEQWHGKKRYKLSRSCAAEEVLKFTLGNTEYTLDSLLQRLVLQAEDQKGQLGGGITCELANVYPSCQSHLHASLRLLSTLDSSNENRYSAIRKTWQDYLLTENIAKGWDTPAGSTPFGERLFEIAQQTPRHINIPDFGIPIGCASHDVWVLAYLRSWTLESYVDSPNPEHVLERGRELLKNHVGWKDGQLQDERCKVLAGEENWDVASAMFPVVEAAVQDWDFEKSR</sequence>
<dbReference type="AlphaFoldDB" id="A0A9W7E4R2"/>
<evidence type="ECO:0000313" key="1">
    <source>
        <dbReference type="EMBL" id="GMH65150.1"/>
    </source>
</evidence>
<reference evidence="2" key="1">
    <citation type="journal article" date="2023" name="Commun. Biol.">
        <title>Genome analysis of Parmales, the sister group of diatoms, reveals the evolutionary specialization of diatoms from phago-mixotrophs to photoautotrophs.</title>
        <authorList>
            <person name="Ban H."/>
            <person name="Sato S."/>
            <person name="Yoshikawa S."/>
            <person name="Yamada K."/>
            <person name="Nakamura Y."/>
            <person name="Ichinomiya M."/>
            <person name="Sato N."/>
            <person name="Blanc-Mathieu R."/>
            <person name="Endo H."/>
            <person name="Kuwata A."/>
            <person name="Ogata H."/>
        </authorList>
    </citation>
    <scope>NUCLEOTIDE SEQUENCE [LARGE SCALE GENOMIC DNA]</scope>
    <source>
        <strain evidence="2">NIES 3700</strain>
    </source>
</reference>
<organism evidence="1 2">
    <name type="scientific">Triparma laevis f. longispina</name>
    <dbReference type="NCBI Taxonomy" id="1714387"/>
    <lineage>
        <taxon>Eukaryota</taxon>
        <taxon>Sar</taxon>
        <taxon>Stramenopiles</taxon>
        <taxon>Ochrophyta</taxon>
        <taxon>Bolidophyceae</taxon>
        <taxon>Parmales</taxon>
        <taxon>Triparmaceae</taxon>
        <taxon>Triparma</taxon>
    </lineage>
</organism>
<proteinExistence type="predicted"/>
<dbReference type="OrthoDB" id="9979195at2759"/>
<gene>
    <name evidence="1" type="ORF">TrLO_g5221</name>
</gene>
<name>A0A9W7E4R2_9STRA</name>
<dbReference type="EMBL" id="BRXW01000549">
    <property type="protein sequence ID" value="GMH65150.1"/>
    <property type="molecule type" value="Genomic_DNA"/>
</dbReference>
<evidence type="ECO:0000313" key="2">
    <source>
        <dbReference type="Proteomes" id="UP001165122"/>
    </source>
</evidence>
<protein>
    <submittedName>
        <fullName evidence="1">Uncharacterized protein</fullName>
    </submittedName>
</protein>
<keyword evidence="2" id="KW-1185">Reference proteome</keyword>
<accession>A0A9W7E4R2</accession>